<keyword evidence="1 2" id="KW-0808">Transferase</keyword>
<dbReference type="PANTHER" id="PTHR31896">
    <property type="entry name" value="FAMILY REGULATORY PROTEIN, PUTATIVE (AFU_ORTHOLOGUE AFUA_3G14730)-RELATED"/>
    <property type="match status" value="1"/>
</dbReference>
<name>A0A9P8CT65_9HYPO</name>
<evidence type="ECO:0000313" key="3">
    <source>
        <dbReference type="Proteomes" id="UP000887229"/>
    </source>
</evidence>
<sequence>MANPIDHYISGPNFECQLSPVDQVTPPIYSRRILIFSNPQQDQDQGVKALKHGLQGAVNEYPVLAGRLGLTASGWSVTKGHARLRVRELDLDFAQLEESNFAESNFPADLVSDLPTFATPREEWHVCRLQANFVTHGLLLVVSVHHTIMDGYGIAKVIQSLARYSRLDGLPNIETTPVRWDRAFMPVTEQNGDIKSLRAYSFVSERPNIGPTSQPVVTTTFKISKERLEKLKTDASPCEGWITTHDAVNALCWRTQAKARHRAGLISATDLARFAFPVEFRKLVEPPLSPEFTGNAVLMTKTGIKVKDLLGNSGLAYAAQSIREGVKDVDQEYVKNFISVANSQVKPGQMVINLKLEDRHTAFGSTSYKSFYHGDWDPLIGKYRTMRLASGVTGEGMSIILPALEDGSWEVTVTLEEDQLGYFMEDEEWRLYTA</sequence>
<accession>A0A9P8CT65</accession>
<dbReference type="EMBL" id="MU251243">
    <property type="protein sequence ID" value="KAG9258508.1"/>
    <property type="molecule type" value="Genomic_DNA"/>
</dbReference>
<reference evidence="2" key="1">
    <citation type="journal article" date="2021" name="IMA Fungus">
        <title>Genomic characterization of three marine fungi, including Emericellopsis atlantica sp. nov. with signatures of a generalist lifestyle and marine biomass degradation.</title>
        <authorList>
            <person name="Hagestad O.C."/>
            <person name="Hou L."/>
            <person name="Andersen J.H."/>
            <person name="Hansen E.H."/>
            <person name="Altermark B."/>
            <person name="Li C."/>
            <person name="Kuhnert E."/>
            <person name="Cox R.J."/>
            <person name="Crous P.W."/>
            <person name="Spatafora J.W."/>
            <person name="Lail K."/>
            <person name="Amirebrahimi M."/>
            <person name="Lipzen A."/>
            <person name="Pangilinan J."/>
            <person name="Andreopoulos W."/>
            <person name="Hayes R.D."/>
            <person name="Ng V."/>
            <person name="Grigoriev I.V."/>
            <person name="Jackson S.A."/>
            <person name="Sutton T.D.S."/>
            <person name="Dobson A.D.W."/>
            <person name="Rama T."/>
        </authorList>
    </citation>
    <scope>NUCLEOTIDE SEQUENCE</scope>
    <source>
        <strain evidence="2">TS7</strain>
    </source>
</reference>
<comment type="caution">
    <text evidence="2">The sequence shown here is derived from an EMBL/GenBank/DDBJ whole genome shotgun (WGS) entry which is preliminary data.</text>
</comment>
<organism evidence="2 3">
    <name type="scientific">Emericellopsis atlantica</name>
    <dbReference type="NCBI Taxonomy" id="2614577"/>
    <lineage>
        <taxon>Eukaryota</taxon>
        <taxon>Fungi</taxon>
        <taxon>Dikarya</taxon>
        <taxon>Ascomycota</taxon>
        <taxon>Pezizomycotina</taxon>
        <taxon>Sordariomycetes</taxon>
        <taxon>Hypocreomycetidae</taxon>
        <taxon>Hypocreales</taxon>
        <taxon>Bionectriaceae</taxon>
        <taxon>Emericellopsis</taxon>
    </lineage>
</organism>
<dbReference type="InterPro" id="IPR051283">
    <property type="entry name" value="Sec_Metabolite_Acyltrans"/>
</dbReference>
<proteinExistence type="predicted"/>
<dbReference type="InterPro" id="IPR023213">
    <property type="entry name" value="CAT-like_dom_sf"/>
</dbReference>
<keyword evidence="3" id="KW-1185">Reference proteome</keyword>
<protein>
    <submittedName>
        <fullName evidence="2">Transferase</fullName>
    </submittedName>
</protein>
<evidence type="ECO:0000313" key="2">
    <source>
        <dbReference type="EMBL" id="KAG9258508.1"/>
    </source>
</evidence>
<dbReference type="RefSeq" id="XP_046122432.1">
    <property type="nucleotide sequence ID" value="XM_046262711.1"/>
</dbReference>
<evidence type="ECO:0000256" key="1">
    <source>
        <dbReference type="ARBA" id="ARBA00022679"/>
    </source>
</evidence>
<dbReference type="SUPFAM" id="SSF52777">
    <property type="entry name" value="CoA-dependent acyltransferases"/>
    <property type="match status" value="1"/>
</dbReference>
<dbReference type="AlphaFoldDB" id="A0A9P8CT65"/>
<gene>
    <name evidence="2" type="ORF">F5Z01DRAFT_643429</name>
</gene>
<dbReference type="Pfam" id="PF02458">
    <property type="entry name" value="Transferase"/>
    <property type="match status" value="1"/>
</dbReference>
<dbReference type="Gene3D" id="3.30.559.10">
    <property type="entry name" value="Chloramphenicol acetyltransferase-like domain"/>
    <property type="match status" value="2"/>
</dbReference>
<dbReference type="OrthoDB" id="1862401at2759"/>
<dbReference type="GO" id="GO:0016740">
    <property type="term" value="F:transferase activity"/>
    <property type="evidence" value="ECO:0007669"/>
    <property type="project" value="UniProtKB-KW"/>
</dbReference>
<dbReference type="Proteomes" id="UP000887229">
    <property type="component" value="Unassembled WGS sequence"/>
</dbReference>
<dbReference type="PANTHER" id="PTHR31896:SF64">
    <property type="entry name" value="TRICHOTHECENE 3-O-ACETYLTRANSFERASE"/>
    <property type="match status" value="1"/>
</dbReference>
<dbReference type="GeneID" id="70293614"/>